<proteinExistence type="inferred from homology"/>
<dbReference type="PANTHER" id="PTHR43774">
    <property type="entry name" value="PEPTIDE METHIONINE SULFOXIDE REDUCTASE"/>
    <property type="match status" value="1"/>
</dbReference>
<feature type="domain" description="Peptide methionine sulphoxide reductase MsrA" evidence="5">
    <location>
        <begin position="13"/>
        <end position="164"/>
    </location>
</feature>
<dbReference type="SUPFAM" id="SSF55068">
    <property type="entry name" value="Peptide methionine sulfoxide reductase"/>
    <property type="match status" value="1"/>
</dbReference>
<gene>
    <name evidence="4 6" type="primary">msrA</name>
    <name evidence="6" type="ORF">FW778_16510</name>
</gene>
<evidence type="ECO:0000256" key="4">
    <source>
        <dbReference type="HAMAP-Rule" id="MF_01401"/>
    </source>
</evidence>
<dbReference type="InterPro" id="IPR036509">
    <property type="entry name" value="Met_Sox_Rdtase_MsrA_sf"/>
</dbReference>
<comment type="catalytic activity">
    <reaction evidence="3 4">
        <text>[thioredoxin]-disulfide + L-methionine + H2O = L-methionine (S)-S-oxide + [thioredoxin]-dithiol</text>
        <dbReference type="Rhea" id="RHEA:19993"/>
        <dbReference type="Rhea" id="RHEA-COMP:10698"/>
        <dbReference type="Rhea" id="RHEA-COMP:10700"/>
        <dbReference type="ChEBI" id="CHEBI:15377"/>
        <dbReference type="ChEBI" id="CHEBI:29950"/>
        <dbReference type="ChEBI" id="CHEBI:50058"/>
        <dbReference type="ChEBI" id="CHEBI:57844"/>
        <dbReference type="ChEBI" id="CHEBI:58772"/>
        <dbReference type="EC" id="1.8.4.11"/>
    </reaction>
</comment>
<dbReference type="GO" id="GO:0008113">
    <property type="term" value="F:peptide-methionine (S)-S-oxide reductase activity"/>
    <property type="evidence" value="ECO:0007669"/>
    <property type="project" value="UniProtKB-UniRule"/>
</dbReference>
<evidence type="ECO:0000313" key="6">
    <source>
        <dbReference type="EMBL" id="KAA9037696.1"/>
    </source>
</evidence>
<dbReference type="EMBL" id="VYQF01000005">
    <property type="protein sequence ID" value="KAA9037696.1"/>
    <property type="molecule type" value="Genomic_DNA"/>
</dbReference>
<dbReference type="GO" id="GO:0033744">
    <property type="term" value="F:L-methionine:thioredoxin-disulfide S-oxidoreductase activity"/>
    <property type="evidence" value="ECO:0007669"/>
    <property type="project" value="RHEA"/>
</dbReference>
<dbReference type="Pfam" id="PF01625">
    <property type="entry name" value="PMSR"/>
    <property type="match status" value="1"/>
</dbReference>
<evidence type="ECO:0000256" key="3">
    <source>
        <dbReference type="ARBA" id="ARBA00048782"/>
    </source>
</evidence>
<feature type="active site" evidence="4">
    <location>
        <position position="19"/>
    </location>
</feature>
<evidence type="ECO:0000313" key="7">
    <source>
        <dbReference type="Proteomes" id="UP000326903"/>
    </source>
</evidence>
<dbReference type="EC" id="1.8.4.11" evidence="4"/>
<comment type="similarity">
    <text evidence="4">Belongs to the MsrA Met sulfoxide reductase family.</text>
</comment>
<name>A0A5J5IGY8_9BACT</name>
<dbReference type="Gene3D" id="3.30.1060.10">
    <property type="entry name" value="Peptide methionine sulphoxide reductase MsrA"/>
    <property type="match status" value="1"/>
</dbReference>
<dbReference type="Proteomes" id="UP000326903">
    <property type="component" value="Unassembled WGS sequence"/>
</dbReference>
<comment type="caution">
    <text evidence="6">The sequence shown here is derived from an EMBL/GenBank/DDBJ whole genome shotgun (WGS) entry which is preliminary data.</text>
</comment>
<sequence>MIFMGDNKNIESATFGNGCFWCTEAVFQQLKGVEKVTSGYSGGHVENPTYEQVCSKQTGHAEVLRIDYDPSIIGFDELLEVFWATHDPTTLNQQGNDIGPQYRSVIFYHNEEQKEKAEKYKQQLDKSGAFDKPIVTAIEPLTNFFAAENYHRDYYKNHSSQPYCYFVIKPKMDKIKKVFADKLKQ</sequence>
<evidence type="ECO:0000256" key="1">
    <source>
        <dbReference type="ARBA" id="ARBA00023002"/>
    </source>
</evidence>
<organism evidence="6 7">
    <name type="scientific">Ginsengibacter hankyongi</name>
    <dbReference type="NCBI Taxonomy" id="2607284"/>
    <lineage>
        <taxon>Bacteria</taxon>
        <taxon>Pseudomonadati</taxon>
        <taxon>Bacteroidota</taxon>
        <taxon>Chitinophagia</taxon>
        <taxon>Chitinophagales</taxon>
        <taxon>Chitinophagaceae</taxon>
        <taxon>Ginsengibacter</taxon>
    </lineage>
</organism>
<protein>
    <recommendedName>
        <fullName evidence="4">Peptide methionine sulfoxide reductase MsrA</fullName>
        <shortName evidence="4">Protein-methionine-S-oxide reductase</shortName>
        <ecNumber evidence="4">1.8.4.11</ecNumber>
    </recommendedName>
    <alternativeName>
        <fullName evidence="4">Peptide-methionine (S)-S-oxide reductase</fullName>
        <shortName evidence="4">Peptide Met(O) reductase</shortName>
    </alternativeName>
</protein>
<comment type="function">
    <text evidence="4">Has an important function as a repair enzyme for proteins that have been inactivated by oxidation. Catalyzes the reversible oxidation-reduction of methionine sulfoxide in proteins to methionine.</text>
</comment>
<dbReference type="InterPro" id="IPR002569">
    <property type="entry name" value="Met_Sox_Rdtase_MsrA_dom"/>
</dbReference>
<dbReference type="PANTHER" id="PTHR43774:SF1">
    <property type="entry name" value="PEPTIDE METHIONINE SULFOXIDE REDUCTASE MSRA 2"/>
    <property type="match status" value="1"/>
</dbReference>
<dbReference type="AlphaFoldDB" id="A0A5J5IGY8"/>
<accession>A0A5J5IGY8</accession>
<keyword evidence="7" id="KW-1185">Reference proteome</keyword>
<evidence type="ECO:0000259" key="5">
    <source>
        <dbReference type="Pfam" id="PF01625"/>
    </source>
</evidence>
<comment type="catalytic activity">
    <reaction evidence="2 4">
        <text>L-methionyl-[protein] + [thioredoxin]-disulfide + H2O = L-methionyl-(S)-S-oxide-[protein] + [thioredoxin]-dithiol</text>
        <dbReference type="Rhea" id="RHEA:14217"/>
        <dbReference type="Rhea" id="RHEA-COMP:10698"/>
        <dbReference type="Rhea" id="RHEA-COMP:10700"/>
        <dbReference type="Rhea" id="RHEA-COMP:12313"/>
        <dbReference type="Rhea" id="RHEA-COMP:12315"/>
        <dbReference type="ChEBI" id="CHEBI:15377"/>
        <dbReference type="ChEBI" id="CHEBI:16044"/>
        <dbReference type="ChEBI" id="CHEBI:29950"/>
        <dbReference type="ChEBI" id="CHEBI:44120"/>
        <dbReference type="ChEBI" id="CHEBI:50058"/>
        <dbReference type="EC" id="1.8.4.11"/>
    </reaction>
</comment>
<dbReference type="HAMAP" id="MF_01401">
    <property type="entry name" value="MsrA"/>
    <property type="match status" value="1"/>
</dbReference>
<keyword evidence="1 4" id="KW-0560">Oxidoreductase</keyword>
<reference evidence="6 7" key="1">
    <citation type="submission" date="2019-09" db="EMBL/GenBank/DDBJ databases">
        <title>Draft genome sequence of Ginsengibacter sp. BR5-29.</title>
        <authorList>
            <person name="Im W.-T."/>
        </authorList>
    </citation>
    <scope>NUCLEOTIDE SEQUENCE [LARGE SCALE GENOMIC DNA]</scope>
    <source>
        <strain evidence="6 7">BR5-29</strain>
    </source>
</reference>
<dbReference type="NCBIfam" id="TIGR00401">
    <property type="entry name" value="msrA"/>
    <property type="match status" value="1"/>
</dbReference>
<evidence type="ECO:0000256" key="2">
    <source>
        <dbReference type="ARBA" id="ARBA00047806"/>
    </source>
</evidence>